<evidence type="ECO:0000313" key="4">
    <source>
        <dbReference type="EMBL" id="KAF2028688.1"/>
    </source>
</evidence>
<feature type="compositionally biased region" description="Low complexity" evidence="2">
    <location>
        <begin position="322"/>
        <end position="336"/>
    </location>
</feature>
<evidence type="ECO:0000256" key="1">
    <source>
        <dbReference type="ARBA" id="ARBA00023242"/>
    </source>
</evidence>
<feature type="compositionally biased region" description="Polar residues" evidence="2">
    <location>
        <begin position="659"/>
        <end position="689"/>
    </location>
</feature>
<feature type="compositionally biased region" description="Polar residues" evidence="2">
    <location>
        <begin position="420"/>
        <end position="451"/>
    </location>
</feature>
<organism evidence="4 5">
    <name type="scientific">Setomelanomma holmii</name>
    <dbReference type="NCBI Taxonomy" id="210430"/>
    <lineage>
        <taxon>Eukaryota</taxon>
        <taxon>Fungi</taxon>
        <taxon>Dikarya</taxon>
        <taxon>Ascomycota</taxon>
        <taxon>Pezizomycotina</taxon>
        <taxon>Dothideomycetes</taxon>
        <taxon>Pleosporomycetidae</taxon>
        <taxon>Pleosporales</taxon>
        <taxon>Pleosporineae</taxon>
        <taxon>Phaeosphaeriaceae</taxon>
        <taxon>Setomelanomma</taxon>
    </lineage>
</organism>
<feature type="compositionally biased region" description="Basic and acidic residues" evidence="2">
    <location>
        <begin position="712"/>
        <end position="725"/>
    </location>
</feature>
<dbReference type="EMBL" id="ML978210">
    <property type="protein sequence ID" value="KAF2028688.1"/>
    <property type="molecule type" value="Genomic_DNA"/>
</dbReference>
<feature type="non-terminal residue" evidence="4">
    <location>
        <position position="1"/>
    </location>
</feature>
<dbReference type="Proteomes" id="UP000799777">
    <property type="component" value="Unassembled WGS sequence"/>
</dbReference>
<dbReference type="GO" id="GO:0000981">
    <property type="term" value="F:DNA-binding transcription factor activity, RNA polymerase II-specific"/>
    <property type="evidence" value="ECO:0007669"/>
    <property type="project" value="InterPro"/>
</dbReference>
<evidence type="ECO:0000256" key="2">
    <source>
        <dbReference type="SAM" id="MobiDB-lite"/>
    </source>
</evidence>
<feature type="region of interest" description="Disordered" evidence="2">
    <location>
        <begin position="595"/>
        <end position="776"/>
    </location>
</feature>
<feature type="region of interest" description="Disordered" evidence="2">
    <location>
        <begin position="271"/>
        <end position="293"/>
    </location>
</feature>
<gene>
    <name evidence="4" type="ORF">EK21DRAFT_39903</name>
</gene>
<dbReference type="SMART" id="SM00066">
    <property type="entry name" value="GAL4"/>
    <property type="match status" value="1"/>
</dbReference>
<sequence>LALILPPSWYAPSSANLTLPASGGSRNQIEAPHLSLYGILADTLRMYVSRYPHATRRTGTKVSDGGLWKLSCCRCGLPASHPTDSGDDLPTATRPLSHFTTTRTSIEIPTTPSMQVSNMLSEPRISGAQRYPETVEELIAGQQHNPRQSIAEYNMLAQEGDSGIMDVYPSTETASAHDLLSPTKQVQPKHVSFELLLPQSPQHRARLPMRVNIYPHDTTDSIITTVKNFYGLYERRGVIFEDRHGTTLIARFENFEHGMVVYVRVSVEDPDAEDYSPAPHQQTISPHRPRPHLDEAFQMLPPAIHHQAGSRADSRNGHRTQSPQPSRGRRSASASAHARRARPSAKSRGNSSHGSFAEGHGDYSDSDGREGSVSSSRRSRKEPLASADISVDNIVEGGRRKRAKFDSSELPLFVPPQVPMTASLSSVSPQRRVSGNTAGSPYSTNNQATFSYSHPLPSPQSYGQVDSSYLQGLATPYSASSNPANGYKSRARASGQYGQYRYSGGGGVMPTPDTTLASVSVISDEDVARQLMRLGDASNFSTHGRTSTSTLDDALSGKADAASSSEDSDDGSDDGAELPPLPYNMDRMHAVARGYDSGESSDDYEDNRDGSFKGESDDIIPNEHNNHRVHTAVTKARSSVSSKSGKTAKPRATSKSKSKPNGSTKPPMSPTSLPAQSRKASSASLNFQHQLGADEEDLSSKPRCQRCRKSKKGCDRQRPCQRCKDAGIGAEGCVSEDEGNGRKGRYGRHMGVSVKKPSVSSTSMAPPPMHDYSMPMDVAHGGLIVGSMDKSKKRKR</sequence>
<feature type="region of interest" description="Disordered" evidence="2">
    <location>
        <begin position="306"/>
        <end position="385"/>
    </location>
</feature>
<dbReference type="CDD" id="cd00067">
    <property type="entry name" value="GAL4"/>
    <property type="match status" value="1"/>
</dbReference>
<feature type="compositionally biased region" description="Basic and acidic residues" evidence="2">
    <location>
        <begin position="607"/>
        <end position="616"/>
    </location>
</feature>
<feature type="compositionally biased region" description="Polar residues" evidence="2">
    <location>
        <begin position="636"/>
        <end position="645"/>
    </location>
</feature>
<evidence type="ECO:0000313" key="5">
    <source>
        <dbReference type="Proteomes" id="UP000799777"/>
    </source>
</evidence>
<dbReference type="InterPro" id="IPR001138">
    <property type="entry name" value="Zn2Cys6_DnaBD"/>
</dbReference>
<keyword evidence="5" id="KW-1185">Reference proteome</keyword>
<feature type="compositionally biased region" description="Low complexity" evidence="2">
    <location>
        <begin position="556"/>
        <end position="565"/>
    </location>
</feature>
<feature type="compositionally biased region" description="Basic and acidic residues" evidence="2">
    <location>
        <begin position="359"/>
        <end position="370"/>
    </location>
</feature>
<dbReference type="GO" id="GO:0008270">
    <property type="term" value="F:zinc ion binding"/>
    <property type="evidence" value="ECO:0007669"/>
    <property type="project" value="InterPro"/>
</dbReference>
<feature type="compositionally biased region" description="Basic residues" evidence="2">
    <location>
        <begin position="646"/>
        <end position="658"/>
    </location>
</feature>
<protein>
    <recommendedName>
        <fullName evidence="3">Zn(2)-C6 fungal-type domain-containing protein</fullName>
    </recommendedName>
</protein>
<accession>A0A9P4H5R6</accession>
<evidence type="ECO:0000259" key="3">
    <source>
        <dbReference type="PROSITE" id="PS50048"/>
    </source>
</evidence>
<proteinExistence type="predicted"/>
<feature type="non-terminal residue" evidence="4">
    <location>
        <position position="796"/>
    </location>
</feature>
<feature type="domain" description="Zn(2)-C6 fungal-type" evidence="3">
    <location>
        <begin position="703"/>
        <end position="735"/>
    </location>
</feature>
<dbReference type="PROSITE" id="PS50048">
    <property type="entry name" value="ZN2_CY6_FUNGAL_2"/>
    <property type="match status" value="1"/>
</dbReference>
<name>A0A9P4H5R6_9PLEO</name>
<dbReference type="OrthoDB" id="4150467at2759"/>
<comment type="caution">
    <text evidence="4">The sequence shown here is derived from an EMBL/GenBank/DDBJ whole genome shotgun (WGS) entry which is preliminary data.</text>
</comment>
<feature type="region of interest" description="Disordered" evidence="2">
    <location>
        <begin position="419"/>
        <end position="451"/>
    </location>
</feature>
<feature type="compositionally biased region" description="Polar residues" evidence="2">
    <location>
        <begin position="538"/>
        <end position="551"/>
    </location>
</feature>
<reference evidence="4" key="1">
    <citation type="journal article" date="2020" name="Stud. Mycol.">
        <title>101 Dothideomycetes genomes: a test case for predicting lifestyles and emergence of pathogens.</title>
        <authorList>
            <person name="Haridas S."/>
            <person name="Albert R."/>
            <person name="Binder M."/>
            <person name="Bloem J."/>
            <person name="Labutti K."/>
            <person name="Salamov A."/>
            <person name="Andreopoulos B."/>
            <person name="Baker S."/>
            <person name="Barry K."/>
            <person name="Bills G."/>
            <person name="Bluhm B."/>
            <person name="Cannon C."/>
            <person name="Castanera R."/>
            <person name="Culley D."/>
            <person name="Daum C."/>
            <person name="Ezra D."/>
            <person name="Gonzalez J."/>
            <person name="Henrissat B."/>
            <person name="Kuo A."/>
            <person name="Liang C."/>
            <person name="Lipzen A."/>
            <person name="Lutzoni F."/>
            <person name="Magnuson J."/>
            <person name="Mondo S."/>
            <person name="Nolan M."/>
            <person name="Ohm R."/>
            <person name="Pangilinan J."/>
            <person name="Park H.-J."/>
            <person name="Ramirez L."/>
            <person name="Alfaro M."/>
            <person name="Sun H."/>
            <person name="Tritt A."/>
            <person name="Yoshinaga Y."/>
            <person name="Zwiers L.-H."/>
            <person name="Turgeon B."/>
            <person name="Goodwin S."/>
            <person name="Spatafora J."/>
            <person name="Crous P."/>
            <person name="Grigoriev I."/>
        </authorList>
    </citation>
    <scope>NUCLEOTIDE SEQUENCE</scope>
    <source>
        <strain evidence="4">CBS 110217</strain>
    </source>
</reference>
<dbReference type="AlphaFoldDB" id="A0A9P4H5R6"/>
<keyword evidence="1" id="KW-0539">Nucleus</keyword>
<feature type="compositionally biased region" description="Low complexity" evidence="2">
    <location>
        <begin position="752"/>
        <end position="763"/>
    </location>
</feature>
<feature type="compositionally biased region" description="Acidic residues" evidence="2">
    <location>
        <begin position="566"/>
        <end position="576"/>
    </location>
</feature>
<feature type="region of interest" description="Disordered" evidence="2">
    <location>
        <begin position="538"/>
        <end position="583"/>
    </location>
</feature>